<evidence type="ECO:0000256" key="1">
    <source>
        <dbReference type="SAM" id="MobiDB-lite"/>
    </source>
</evidence>
<dbReference type="AlphaFoldDB" id="A0AAW1TVX4"/>
<evidence type="ECO:0000313" key="2">
    <source>
        <dbReference type="EMBL" id="KAK9875727.1"/>
    </source>
</evidence>
<keyword evidence="3" id="KW-1185">Reference proteome</keyword>
<name>A0AAW1TVX4_9CUCU</name>
<protein>
    <submittedName>
        <fullName evidence="2">Uncharacterized protein</fullName>
    </submittedName>
</protein>
<organism evidence="2 3">
    <name type="scientific">Henosepilachna vigintioctopunctata</name>
    <dbReference type="NCBI Taxonomy" id="420089"/>
    <lineage>
        <taxon>Eukaryota</taxon>
        <taxon>Metazoa</taxon>
        <taxon>Ecdysozoa</taxon>
        <taxon>Arthropoda</taxon>
        <taxon>Hexapoda</taxon>
        <taxon>Insecta</taxon>
        <taxon>Pterygota</taxon>
        <taxon>Neoptera</taxon>
        <taxon>Endopterygota</taxon>
        <taxon>Coleoptera</taxon>
        <taxon>Polyphaga</taxon>
        <taxon>Cucujiformia</taxon>
        <taxon>Coccinelloidea</taxon>
        <taxon>Coccinellidae</taxon>
        <taxon>Epilachninae</taxon>
        <taxon>Epilachnini</taxon>
        <taxon>Henosepilachna</taxon>
    </lineage>
</organism>
<dbReference type="Proteomes" id="UP001431783">
    <property type="component" value="Unassembled WGS sequence"/>
</dbReference>
<evidence type="ECO:0000313" key="3">
    <source>
        <dbReference type="Proteomes" id="UP001431783"/>
    </source>
</evidence>
<feature type="region of interest" description="Disordered" evidence="1">
    <location>
        <begin position="14"/>
        <end position="33"/>
    </location>
</feature>
<accession>A0AAW1TVX4</accession>
<gene>
    <name evidence="2" type="ORF">WA026_009525</name>
</gene>
<dbReference type="EMBL" id="JARQZJ010000034">
    <property type="protein sequence ID" value="KAK9875727.1"/>
    <property type="molecule type" value="Genomic_DNA"/>
</dbReference>
<proteinExistence type="predicted"/>
<reference evidence="2 3" key="1">
    <citation type="submission" date="2023-03" db="EMBL/GenBank/DDBJ databases">
        <title>Genome insight into feeding habits of ladybird beetles.</title>
        <authorList>
            <person name="Li H.-S."/>
            <person name="Huang Y.-H."/>
            <person name="Pang H."/>
        </authorList>
    </citation>
    <scope>NUCLEOTIDE SEQUENCE [LARGE SCALE GENOMIC DNA]</scope>
    <source>
        <strain evidence="2">SYSU_2023b</strain>
        <tissue evidence="2">Whole body</tissue>
    </source>
</reference>
<feature type="region of interest" description="Disordered" evidence="1">
    <location>
        <begin position="101"/>
        <end position="167"/>
    </location>
</feature>
<comment type="caution">
    <text evidence="2">The sequence shown here is derived from an EMBL/GenBank/DDBJ whole genome shotgun (WGS) entry which is preliminary data.</text>
</comment>
<sequence>MFSEFANWQRRRQDITASIDPGSSQAPRRRAKVSGVRCKTTTLDVPPPSEKSQFHVKYDLETEEIWPVVIILWPDCISYFVSSTIGNPGPRRVWRCLSKGSCTPPEKRRQSTAAQKGSRESVLFPPRIRRHDDGALHHHHPITQPTDGRDESGGPRTQIELGKDGEGGEEEKYTFLCYATATFYVLLS</sequence>